<name>A0A183PM65_9TREM</name>
<dbReference type="STRING" id="31246.A0A183PM65"/>
<dbReference type="AlphaFoldDB" id="A0A183PM65"/>
<evidence type="ECO:0000313" key="2">
    <source>
        <dbReference type="Proteomes" id="UP000269396"/>
    </source>
</evidence>
<sequence>MGNSNHRFHTLKQYNNTIDRTTINYKSIPLINNKINNKQKSINQYHDNNNNNKLDLANNNSLNKINYELLHKNFMHQSTYFNDSFNNNNNNNESLIQHYSPNRYNHVDKDNHYVLHSNKINQFNLMKNKKYKKNFYLLKKIQKFYFYCIHHLMKLNYHRIIETNESITIHREASLSTAPINIRSALPNLNSGSRGYYNQTNRSQSIQSNNYPDSRNGNTIRSGRSTNELPQIVDSMNEVQQLRSQLNMLSKLVSVLII</sequence>
<dbReference type="EMBL" id="UZAL01035871">
    <property type="protein sequence ID" value="VDP68640.1"/>
    <property type="molecule type" value="Genomic_DNA"/>
</dbReference>
<reference evidence="1 2" key="1">
    <citation type="submission" date="2018-11" db="EMBL/GenBank/DDBJ databases">
        <authorList>
            <consortium name="Pathogen Informatics"/>
        </authorList>
    </citation>
    <scope>NUCLEOTIDE SEQUENCE [LARGE SCALE GENOMIC DNA]</scope>
    <source>
        <strain>Denwood</strain>
        <strain evidence="2">Zambia</strain>
    </source>
</reference>
<evidence type="ECO:0000313" key="1">
    <source>
        <dbReference type="EMBL" id="VDP68640.1"/>
    </source>
</evidence>
<dbReference type="Proteomes" id="UP000269396">
    <property type="component" value="Unassembled WGS sequence"/>
</dbReference>
<keyword evidence="2" id="KW-1185">Reference proteome</keyword>
<accession>A0A183PM65</accession>
<gene>
    <name evidence="1" type="ORF">SMTD_LOCUS15450</name>
</gene>
<proteinExistence type="predicted"/>
<protein>
    <submittedName>
        <fullName evidence="1">Uncharacterized protein</fullName>
    </submittedName>
</protein>
<organism evidence="1 2">
    <name type="scientific">Schistosoma mattheei</name>
    <dbReference type="NCBI Taxonomy" id="31246"/>
    <lineage>
        <taxon>Eukaryota</taxon>
        <taxon>Metazoa</taxon>
        <taxon>Spiralia</taxon>
        <taxon>Lophotrochozoa</taxon>
        <taxon>Platyhelminthes</taxon>
        <taxon>Trematoda</taxon>
        <taxon>Digenea</taxon>
        <taxon>Strigeidida</taxon>
        <taxon>Schistosomatoidea</taxon>
        <taxon>Schistosomatidae</taxon>
        <taxon>Schistosoma</taxon>
    </lineage>
</organism>